<keyword evidence="2" id="KW-1185">Reference proteome</keyword>
<evidence type="ECO:0000313" key="2">
    <source>
        <dbReference type="Proteomes" id="UP001329151"/>
    </source>
</evidence>
<organism evidence="1 2">
    <name type="scientific">Limnobacter thiooxidans</name>
    <dbReference type="NCBI Taxonomy" id="131080"/>
    <lineage>
        <taxon>Bacteria</taxon>
        <taxon>Pseudomonadati</taxon>
        <taxon>Pseudomonadota</taxon>
        <taxon>Betaproteobacteria</taxon>
        <taxon>Burkholderiales</taxon>
        <taxon>Burkholderiaceae</taxon>
        <taxon>Limnobacter</taxon>
    </lineage>
</organism>
<evidence type="ECO:0000313" key="1">
    <source>
        <dbReference type="EMBL" id="BET26674.1"/>
    </source>
</evidence>
<accession>A0AA86IZS1</accession>
<reference evidence="1 2" key="1">
    <citation type="submission" date="2023-10" db="EMBL/GenBank/DDBJ databases">
        <title>Complete Genome Sequence of Limnobacter thiooxidans CS-K2T, Isolated from freshwater lake sediments in Bavaria, Germany.</title>
        <authorList>
            <person name="Naruki M."/>
            <person name="Watanabe A."/>
            <person name="Warashina T."/>
            <person name="Morita T."/>
            <person name="Arakawa K."/>
        </authorList>
    </citation>
    <scope>NUCLEOTIDE SEQUENCE [LARGE SCALE GENOMIC DNA]</scope>
    <source>
        <strain evidence="1 2">CS-K2</strain>
    </source>
</reference>
<dbReference type="KEGG" id="lto:RGQ30_21750"/>
<sequence>MKLTVIGAYLPRPTPERLAAWIRDDVADFVEGIRDLRSRGFAQYWSDDRLHDRAAELPGELEKAISSAALFEVLVEDHTGEFDPYEISEKETTSVAWEPAYLSVDGVESIAQNVSKPREVNRFRVAFYVHDWPEEGELTGPNGPLAHPTFQPVPERLWTLAPYDLLD</sequence>
<name>A0AA86IZS1_9BURK</name>
<proteinExistence type="predicted"/>
<dbReference type="AlphaFoldDB" id="A0AA86IZS1"/>
<dbReference type="EMBL" id="AP028947">
    <property type="protein sequence ID" value="BET26674.1"/>
    <property type="molecule type" value="Genomic_DNA"/>
</dbReference>
<dbReference type="Proteomes" id="UP001329151">
    <property type="component" value="Chromosome"/>
</dbReference>
<protein>
    <submittedName>
        <fullName evidence="1">Uncharacterized protein</fullName>
    </submittedName>
</protein>
<dbReference type="RefSeq" id="WP_130555869.1">
    <property type="nucleotide sequence ID" value="NZ_AP028947.1"/>
</dbReference>
<gene>
    <name evidence="1" type="ORF">RGQ30_21750</name>
</gene>